<evidence type="ECO:0000313" key="1">
    <source>
        <dbReference type="EMBL" id="GFN95287.1"/>
    </source>
</evidence>
<dbReference type="EMBL" id="BLXT01002485">
    <property type="protein sequence ID" value="GFN95287.1"/>
    <property type="molecule type" value="Genomic_DNA"/>
</dbReference>
<dbReference type="Proteomes" id="UP000735302">
    <property type="component" value="Unassembled WGS sequence"/>
</dbReference>
<gene>
    <name evidence="1" type="ORF">PoB_002179300</name>
</gene>
<reference evidence="1 2" key="1">
    <citation type="journal article" date="2021" name="Elife">
        <title>Chloroplast acquisition without the gene transfer in kleptoplastic sea slugs, Plakobranchus ocellatus.</title>
        <authorList>
            <person name="Maeda T."/>
            <person name="Takahashi S."/>
            <person name="Yoshida T."/>
            <person name="Shimamura S."/>
            <person name="Takaki Y."/>
            <person name="Nagai Y."/>
            <person name="Toyoda A."/>
            <person name="Suzuki Y."/>
            <person name="Arimoto A."/>
            <person name="Ishii H."/>
            <person name="Satoh N."/>
            <person name="Nishiyama T."/>
            <person name="Hasebe M."/>
            <person name="Maruyama T."/>
            <person name="Minagawa J."/>
            <person name="Obokata J."/>
            <person name="Shigenobu S."/>
        </authorList>
    </citation>
    <scope>NUCLEOTIDE SEQUENCE [LARGE SCALE GENOMIC DNA]</scope>
</reference>
<dbReference type="AlphaFoldDB" id="A0AAV3ZLD2"/>
<keyword evidence="2" id="KW-1185">Reference proteome</keyword>
<comment type="caution">
    <text evidence="1">The sequence shown here is derived from an EMBL/GenBank/DDBJ whole genome shotgun (WGS) entry which is preliminary data.</text>
</comment>
<protein>
    <submittedName>
        <fullName evidence="1">Uncharacterized protein</fullName>
    </submittedName>
</protein>
<accession>A0AAV3ZLD2</accession>
<evidence type="ECO:0000313" key="2">
    <source>
        <dbReference type="Proteomes" id="UP000735302"/>
    </source>
</evidence>
<name>A0AAV3ZLD2_9GAST</name>
<sequence length="94" mass="10203">MPPRGVGGTVDSELAMKSGRTLQSVAGGKKPGLLPPSRHSCQTIARACWTSKGQTVTPGVTTVHHSPVWTWYAYLILVVQWRGQAVPRRPRPVC</sequence>
<organism evidence="1 2">
    <name type="scientific">Plakobranchus ocellatus</name>
    <dbReference type="NCBI Taxonomy" id="259542"/>
    <lineage>
        <taxon>Eukaryota</taxon>
        <taxon>Metazoa</taxon>
        <taxon>Spiralia</taxon>
        <taxon>Lophotrochozoa</taxon>
        <taxon>Mollusca</taxon>
        <taxon>Gastropoda</taxon>
        <taxon>Heterobranchia</taxon>
        <taxon>Euthyneura</taxon>
        <taxon>Panpulmonata</taxon>
        <taxon>Sacoglossa</taxon>
        <taxon>Placobranchoidea</taxon>
        <taxon>Plakobranchidae</taxon>
        <taxon>Plakobranchus</taxon>
    </lineage>
</organism>
<proteinExistence type="predicted"/>